<dbReference type="Pfam" id="PF18040">
    <property type="entry name" value="BPA_C"/>
    <property type="match status" value="1"/>
</dbReference>
<accession>A0A136A0U4</accession>
<comment type="caution">
    <text evidence="4">The sequence shown here is derived from an EMBL/GenBank/DDBJ whole genome shotgun (WGS) entry which is preliminary data.</text>
</comment>
<evidence type="ECO:0000313" key="4">
    <source>
        <dbReference type="EMBL" id="KXI28823.1"/>
    </source>
</evidence>
<dbReference type="EMBL" id="LSNE01000005">
    <property type="protein sequence ID" value="KXI28823.1"/>
    <property type="molecule type" value="Genomic_DNA"/>
</dbReference>
<protein>
    <submittedName>
        <fullName evidence="4">Agarase</fullName>
    </submittedName>
</protein>
<dbReference type="Gene3D" id="2.60.120.1200">
    <property type="match status" value="1"/>
</dbReference>
<dbReference type="CDD" id="cd21510">
    <property type="entry name" value="agarase_cat"/>
    <property type="match status" value="1"/>
</dbReference>
<dbReference type="AlphaFoldDB" id="A0A136A0U4"/>
<dbReference type="SUPFAM" id="SSF51445">
    <property type="entry name" value="(Trans)glycosidases"/>
    <property type="match status" value="1"/>
</dbReference>
<evidence type="ECO:0000256" key="1">
    <source>
        <dbReference type="SAM" id="SignalP"/>
    </source>
</evidence>
<keyword evidence="5" id="KW-1185">Reference proteome</keyword>
<keyword evidence="1" id="KW-0732">Signal</keyword>
<dbReference type="STRING" id="1799789.AX660_11520"/>
<evidence type="ECO:0000313" key="5">
    <source>
        <dbReference type="Proteomes" id="UP000070299"/>
    </source>
</evidence>
<dbReference type="Pfam" id="PF18206">
    <property type="entry name" value="Porphyrn_cat_1"/>
    <property type="match status" value="1"/>
</dbReference>
<dbReference type="InterPro" id="IPR041224">
    <property type="entry name" value="BPA_C"/>
</dbReference>
<dbReference type="Gene3D" id="3.20.20.80">
    <property type="entry name" value="Glycosidases"/>
    <property type="match status" value="1"/>
</dbReference>
<evidence type="ECO:0000259" key="3">
    <source>
        <dbReference type="Pfam" id="PF18206"/>
    </source>
</evidence>
<feature type="domain" description="Porphyranase beta-sandwich" evidence="3">
    <location>
        <begin position="579"/>
        <end position="682"/>
    </location>
</feature>
<gene>
    <name evidence="4" type="ORF">AX660_11520</name>
</gene>
<feature type="chain" id="PRO_5007469282" evidence="1">
    <location>
        <begin position="25"/>
        <end position="799"/>
    </location>
</feature>
<sequence>MPTLITTHQLNRLLILSLSFAVIACGGSGGSATPPSTPPPVTTPVTDTTPNSFSFSFSSIDHVPLDTLVSSDAISISGINAATAISISGGEFKVNEGEFTASSTTLNNNDKVTVRITSAADYATSSELNVTIGGVVGSFKVTTVPAPPLGKVVDVNLDIKHSVGGIERFDREKFITIHANHTENDWYAVGENASADLITEFAEGYDVYFGRDAGGIGWNLNNLPQDPAKAGFVDPAATTERANGVRWNYTNLTTPRAITQRNLEYRNKNLIVSGQQHPYWPDGQLTGNLSAASWAFSQIDSANEPFGTATGDYMARYVSQFFKQGETDPYGQTKPAFVEVMNEPLYDLYDAATNPVELSQVFAFHKTVANTIRNLEINGEKPNQNLKVGGYTAAFPDFDTDNFQEWEERDKLFIDMAGADMDFISLHLYDMPRFRNTVQLRKGSNMEATFDLLEHYTNLSFGAPKPFIISEYGSQVHTMLNSPWSPERDWLFINSMNAQLMNFLERPNLIEMTIPFIVVKAEWGRISDTVPYSHRLMRQQKEAAGETGDLWVYTDLVKFYQLWANVNGQRAESKANDLDLQVDAYVDGNKAYIIVNSLEMEATTFSLNTYGLTDNDINQLIKRELRQENGVAVLDEQTLTSIPNTMEIGAEATIIFEITYQNAIAMAHSATETKYYASTYKQAIVAATTHSFTIADVILTDEGEAVLRLGLGRDHGLSLLPTVTFNDVTLSVPEDFRGYDQFYNGNGRENFFGVIEIPVPLSALQATNTINVTFDDAGGFISSLSLQVLNSDKALKRAE</sequence>
<dbReference type="OrthoDB" id="5706299at2"/>
<feature type="domain" description="Beta-porphyranase A C-terminal" evidence="2">
    <location>
        <begin position="692"/>
        <end position="788"/>
    </location>
</feature>
<name>A0A136A0U4_9ALTE</name>
<dbReference type="InterPro" id="IPR017853">
    <property type="entry name" value="GH"/>
</dbReference>
<evidence type="ECO:0000259" key="2">
    <source>
        <dbReference type="Pfam" id="PF18040"/>
    </source>
</evidence>
<organism evidence="4 5">
    <name type="scientific">Paraglaciecola hydrolytica</name>
    <dbReference type="NCBI Taxonomy" id="1799789"/>
    <lineage>
        <taxon>Bacteria</taxon>
        <taxon>Pseudomonadati</taxon>
        <taxon>Pseudomonadota</taxon>
        <taxon>Gammaproteobacteria</taxon>
        <taxon>Alteromonadales</taxon>
        <taxon>Alteromonadaceae</taxon>
        <taxon>Paraglaciecola</taxon>
    </lineage>
</organism>
<proteinExistence type="predicted"/>
<feature type="signal peptide" evidence="1">
    <location>
        <begin position="1"/>
        <end position="24"/>
    </location>
</feature>
<dbReference type="Proteomes" id="UP000070299">
    <property type="component" value="Unassembled WGS sequence"/>
</dbReference>
<dbReference type="InterPro" id="IPR040527">
    <property type="entry name" value="Beta-sand_Porphyrn"/>
</dbReference>
<reference evidence="5" key="1">
    <citation type="submission" date="2016-02" db="EMBL/GenBank/DDBJ databases">
        <authorList>
            <person name="Schultz-Johansen M."/>
            <person name="Glaring M.A."/>
            <person name="Bech P.K."/>
            <person name="Stougaard P."/>
        </authorList>
    </citation>
    <scope>NUCLEOTIDE SEQUENCE [LARGE SCALE GENOMIC DNA]</scope>
    <source>
        <strain evidence="5">S66</strain>
    </source>
</reference>